<sequence length="169" mass="18992">MKIAITGAHNTGKTTLAEGLQEFLPGYTFKQEPYYQLEEQGHLFAATPDVDDFLVQLRYALAATGTTGEDIVFDRCPLDFLAYMQVLGAGELVRDWYDEVASFMAAIDLLVYVPVERPDRLGCPDDELPELREAVDEILAEWVYDFDVPVLEVRGTLAERVRQVVNKTG</sequence>
<dbReference type="Proteomes" id="UP000240572">
    <property type="component" value="Unassembled WGS sequence"/>
</dbReference>
<dbReference type="EMBL" id="PYGD01000001">
    <property type="protein sequence ID" value="PSK95239.1"/>
    <property type="molecule type" value="Genomic_DNA"/>
</dbReference>
<organism evidence="2 3">
    <name type="scientific">Taibaiella chishuiensis</name>
    <dbReference type="NCBI Taxonomy" id="1434707"/>
    <lineage>
        <taxon>Bacteria</taxon>
        <taxon>Pseudomonadati</taxon>
        <taxon>Bacteroidota</taxon>
        <taxon>Chitinophagia</taxon>
        <taxon>Chitinophagales</taxon>
        <taxon>Chitinophagaceae</taxon>
        <taxon>Taibaiella</taxon>
    </lineage>
</organism>
<dbReference type="Gene3D" id="3.40.50.300">
    <property type="entry name" value="P-loop containing nucleotide triphosphate hydrolases"/>
    <property type="match status" value="1"/>
</dbReference>
<protein>
    <submittedName>
        <fullName evidence="2">AAA domain-containing protein</fullName>
    </submittedName>
</protein>
<dbReference type="InterPro" id="IPR027417">
    <property type="entry name" value="P-loop_NTPase"/>
</dbReference>
<reference evidence="2 3" key="1">
    <citation type="submission" date="2018-03" db="EMBL/GenBank/DDBJ databases">
        <title>Genomic Encyclopedia of Type Strains, Phase III (KMG-III): the genomes of soil and plant-associated and newly described type strains.</title>
        <authorList>
            <person name="Whitman W."/>
        </authorList>
    </citation>
    <scope>NUCLEOTIDE SEQUENCE [LARGE SCALE GENOMIC DNA]</scope>
    <source>
        <strain evidence="2 3">CGMCC 1.12700</strain>
    </source>
</reference>
<dbReference type="OrthoDB" id="7351510at2"/>
<dbReference type="InterPro" id="IPR038727">
    <property type="entry name" value="NadR/Ttd14_AAA_dom"/>
</dbReference>
<dbReference type="RefSeq" id="WP_106521903.1">
    <property type="nucleotide sequence ID" value="NZ_PYGD01000001.1"/>
</dbReference>
<comment type="caution">
    <text evidence="2">The sequence shown here is derived from an EMBL/GenBank/DDBJ whole genome shotgun (WGS) entry which is preliminary data.</text>
</comment>
<evidence type="ECO:0000259" key="1">
    <source>
        <dbReference type="Pfam" id="PF13521"/>
    </source>
</evidence>
<gene>
    <name evidence="2" type="ORF">B0I18_1011405</name>
</gene>
<dbReference type="Pfam" id="PF13521">
    <property type="entry name" value="AAA_28"/>
    <property type="match status" value="1"/>
</dbReference>
<feature type="domain" description="NadR/Ttd14 AAA" evidence="1">
    <location>
        <begin position="2"/>
        <end position="160"/>
    </location>
</feature>
<evidence type="ECO:0000313" key="2">
    <source>
        <dbReference type="EMBL" id="PSK95239.1"/>
    </source>
</evidence>
<dbReference type="AlphaFoldDB" id="A0A2P8DDG4"/>
<evidence type="ECO:0000313" key="3">
    <source>
        <dbReference type="Proteomes" id="UP000240572"/>
    </source>
</evidence>
<keyword evidence="3" id="KW-1185">Reference proteome</keyword>
<name>A0A2P8DDG4_9BACT</name>
<proteinExistence type="predicted"/>
<dbReference type="SUPFAM" id="SSF52540">
    <property type="entry name" value="P-loop containing nucleoside triphosphate hydrolases"/>
    <property type="match status" value="1"/>
</dbReference>
<accession>A0A2P8DDG4</accession>